<gene>
    <name evidence="1" type="ORF">PG997_014913</name>
</gene>
<reference evidence="1 2" key="1">
    <citation type="submission" date="2023-01" db="EMBL/GenBank/DDBJ databases">
        <title>Analysis of 21 Apiospora genomes using comparative genomics revels a genus with tremendous synthesis potential of carbohydrate active enzymes and secondary metabolites.</title>
        <authorList>
            <person name="Sorensen T."/>
        </authorList>
    </citation>
    <scope>NUCLEOTIDE SEQUENCE [LARGE SCALE GENOMIC DNA]</scope>
    <source>
        <strain evidence="1 2">CBS 114990</strain>
    </source>
</reference>
<organism evidence="1 2">
    <name type="scientific">Apiospora hydei</name>
    <dbReference type="NCBI Taxonomy" id="1337664"/>
    <lineage>
        <taxon>Eukaryota</taxon>
        <taxon>Fungi</taxon>
        <taxon>Dikarya</taxon>
        <taxon>Ascomycota</taxon>
        <taxon>Pezizomycotina</taxon>
        <taxon>Sordariomycetes</taxon>
        <taxon>Xylariomycetidae</taxon>
        <taxon>Amphisphaeriales</taxon>
        <taxon>Apiosporaceae</taxon>
        <taxon>Apiospora</taxon>
    </lineage>
</organism>
<sequence length="243" mass="27689">MASTQQQSLSRRRFFLVAQLRGCANFEEKIETLALSICSINFVSQQIDWAKVKNYFKFKTVEEAKQFYHNLGDLEPTGMPLTDLEMGAFTLPCPLLRNITIDWVMLAQQCGMRSDDAAASHFIEITSHVDEMDLENIDLESDSDDEVALTQASINKLMNMLPLFKSSKIHWTRLADHCAFRDGEAAKTHFTQLGNSAAADYPRLDGGESLRVNQSDCEFIIKVMPLFEALEVRWFYFIRGILN</sequence>
<accession>A0ABR1UV56</accession>
<dbReference type="RefSeq" id="XP_066661415.1">
    <property type="nucleotide sequence ID" value="XM_066819227.1"/>
</dbReference>
<dbReference type="EMBL" id="JAQQWN010000010">
    <property type="protein sequence ID" value="KAK8062816.1"/>
    <property type="molecule type" value="Genomic_DNA"/>
</dbReference>
<protein>
    <submittedName>
        <fullName evidence="1">Uncharacterized protein</fullName>
    </submittedName>
</protein>
<proteinExistence type="predicted"/>
<comment type="caution">
    <text evidence="1">The sequence shown here is derived from an EMBL/GenBank/DDBJ whole genome shotgun (WGS) entry which is preliminary data.</text>
</comment>
<dbReference type="Proteomes" id="UP001433268">
    <property type="component" value="Unassembled WGS sequence"/>
</dbReference>
<name>A0ABR1UV56_9PEZI</name>
<evidence type="ECO:0000313" key="1">
    <source>
        <dbReference type="EMBL" id="KAK8062816.1"/>
    </source>
</evidence>
<keyword evidence="2" id="KW-1185">Reference proteome</keyword>
<evidence type="ECO:0000313" key="2">
    <source>
        <dbReference type="Proteomes" id="UP001433268"/>
    </source>
</evidence>
<dbReference type="GeneID" id="92052287"/>